<feature type="compositionally biased region" description="Basic and acidic residues" evidence="1">
    <location>
        <begin position="232"/>
        <end position="241"/>
    </location>
</feature>
<keyword evidence="3" id="KW-1185">Reference proteome</keyword>
<name>A0A9P5Z4C7_9AGAR</name>
<evidence type="ECO:0000313" key="3">
    <source>
        <dbReference type="Proteomes" id="UP000807469"/>
    </source>
</evidence>
<evidence type="ECO:0000313" key="2">
    <source>
        <dbReference type="EMBL" id="KAF9480000.1"/>
    </source>
</evidence>
<feature type="region of interest" description="Disordered" evidence="1">
    <location>
        <begin position="101"/>
        <end position="224"/>
    </location>
</feature>
<feature type="compositionally biased region" description="Low complexity" evidence="1">
    <location>
        <begin position="125"/>
        <end position="138"/>
    </location>
</feature>
<organism evidence="2 3">
    <name type="scientific">Pholiota conissans</name>
    <dbReference type="NCBI Taxonomy" id="109636"/>
    <lineage>
        <taxon>Eukaryota</taxon>
        <taxon>Fungi</taxon>
        <taxon>Dikarya</taxon>
        <taxon>Basidiomycota</taxon>
        <taxon>Agaricomycotina</taxon>
        <taxon>Agaricomycetes</taxon>
        <taxon>Agaricomycetidae</taxon>
        <taxon>Agaricales</taxon>
        <taxon>Agaricineae</taxon>
        <taxon>Strophariaceae</taxon>
        <taxon>Pholiota</taxon>
    </lineage>
</organism>
<sequence length="338" mass="37458">MSPILGDSAALMKETGIDEQETQTIMEDLCQLQRKYLNIKYSPMNQVASLKLIGNDLKVRYPHIFAGESGRKCLYFAIHGIMKIHGRRRFHKTLNMRKARVQPIGGTAYNKKPASENSRTVAGGESSNSTSVSKEVSTGSQRSAPHVLGTRSQKKKHHSCIHTPQQCGPDTLNLDHTHPGPGDALNPDPANADRSHSDISASHLPIDQDHISPGSSRIGSRAPRSTPLLVEGTHHASRQDNSRTPYGSEDLDIADVEDSMEIYTFLGTCLPPMNKYLQQFTSFGCTSSTYLHSISQWRPEQRYILLKKILESGPQGAVHPEIDIAVIENQFATYFNEE</sequence>
<dbReference type="AlphaFoldDB" id="A0A9P5Z4C7"/>
<proteinExistence type="predicted"/>
<gene>
    <name evidence="2" type="ORF">BDN70DRAFT_932113</name>
</gene>
<reference evidence="2" key="1">
    <citation type="submission" date="2020-11" db="EMBL/GenBank/DDBJ databases">
        <authorList>
            <consortium name="DOE Joint Genome Institute"/>
            <person name="Ahrendt S."/>
            <person name="Riley R."/>
            <person name="Andreopoulos W."/>
            <person name="Labutti K."/>
            <person name="Pangilinan J."/>
            <person name="Ruiz-Duenas F.J."/>
            <person name="Barrasa J.M."/>
            <person name="Sanchez-Garcia M."/>
            <person name="Camarero S."/>
            <person name="Miyauchi S."/>
            <person name="Serrano A."/>
            <person name="Linde D."/>
            <person name="Babiker R."/>
            <person name="Drula E."/>
            <person name="Ayuso-Fernandez I."/>
            <person name="Pacheco R."/>
            <person name="Padilla G."/>
            <person name="Ferreira P."/>
            <person name="Barriuso J."/>
            <person name="Kellner H."/>
            <person name="Castanera R."/>
            <person name="Alfaro M."/>
            <person name="Ramirez L."/>
            <person name="Pisabarro A.G."/>
            <person name="Kuo A."/>
            <person name="Tritt A."/>
            <person name="Lipzen A."/>
            <person name="He G."/>
            <person name="Yan M."/>
            <person name="Ng V."/>
            <person name="Cullen D."/>
            <person name="Martin F."/>
            <person name="Rosso M.-N."/>
            <person name="Henrissat B."/>
            <person name="Hibbett D."/>
            <person name="Martinez A.T."/>
            <person name="Grigoriev I.V."/>
        </authorList>
    </citation>
    <scope>NUCLEOTIDE SEQUENCE</scope>
    <source>
        <strain evidence="2">CIRM-BRFM 674</strain>
    </source>
</reference>
<dbReference type="EMBL" id="MU155202">
    <property type="protein sequence ID" value="KAF9480000.1"/>
    <property type="molecule type" value="Genomic_DNA"/>
</dbReference>
<comment type="caution">
    <text evidence="2">The sequence shown here is derived from an EMBL/GenBank/DDBJ whole genome shotgun (WGS) entry which is preliminary data.</text>
</comment>
<protein>
    <submittedName>
        <fullName evidence="2">Uncharacterized protein</fullName>
    </submittedName>
</protein>
<dbReference type="Proteomes" id="UP000807469">
    <property type="component" value="Unassembled WGS sequence"/>
</dbReference>
<evidence type="ECO:0000256" key="1">
    <source>
        <dbReference type="SAM" id="MobiDB-lite"/>
    </source>
</evidence>
<accession>A0A9P5Z4C7</accession>
<feature type="region of interest" description="Disordered" evidence="1">
    <location>
        <begin position="230"/>
        <end position="249"/>
    </location>
</feature>